<feature type="compositionally biased region" description="Gly residues" evidence="1">
    <location>
        <begin position="255"/>
        <end position="265"/>
    </location>
</feature>
<reference evidence="2 3" key="1">
    <citation type="submission" date="2016-04" db="EMBL/GenBank/DDBJ databases">
        <title>Draft genome sequence of freshwater magnetotactic bacteria Magnetospirillum marisnigri SP-1 and Magnetospirillum moscoviense BB-1.</title>
        <authorList>
            <person name="Koziaeva V."/>
            <person name="Dziuba M.V."/>
            <person name="Ivanov T.M."/>
            <person name="Kuznetsov B."/>
            <person name="Grouzdev D.S."/>
        </authorList>
    </citation>
    <scope>NUCLEOTIDE SEQUENCE [LARGE SCALE GENOMIC DNA]</scope>
    <source>
        <strain evidence="2 3">BB-1</strain>
    </source>
</reference>
<dbReference type="PROSITE" id="PS51257">
    <property type="entry name" value="PROKAR_LIPOPROTEIN"/>
    <property type="match status" value="1"/>
</dbReference>
<dbReference type="OrthoDB" id="8438623at2"/>
<dbReference type="Gene3D" id="3.30.1330.60">
    <property type="entry name" value="OmpA-like domain"/>
    <property type="match status" value="1"/>
</dbReference>
<feature type="region of interest" description="Disordered" evidence="1">
    <location>
        <begin position="56"/>
        <end position="189"/>
    </location>
</feature>
<evidence type="ECO:0000313" key="3">
    <source>
        <dbReference type="Proteomes" id="UP000078543"/>
    </source>
</evidence>
<sequence length="386" mass="40027">MKGRVKMDWRRCARRVLTQVFGVGAVTLLSACSSVPDAVNPVEWYKGASDLITGRERPEVASPASNAKGYPDVNTVPQRTSDTRKDLPKGLVADRSNAKYADPVPREVAPTKPLAKRTPAPADTQVANSAQGVVPPKPAVQASPLPDSGTQVAQAAEQPRLSPDRRQPTARGELGPDAPPASMNMQPPARADVPEQVPMPGGRKMKPIQEQFQKRLAESAQTSVYPGMVDMPRPASAGGAYADDAPIHLVPPTGRRGGSSGGGKGLAAPAPAPAPAASFQVASLDFTGASAKLSSADRAAIAEVARLYKQTGGVVRVIGFAPTPEFSAGDAVHQLMGGLDASNDRAVAVARELSRRGVPASKIMVAADPSYASMGGAGAQVYLDVI</sequence>
<dbReference type="AlphaFoldDB" id="A0A178MR84"/>
<proteinExistence type="predicted"/>
<dbReference type="Proteomes" id="UP000078543">
    <property type="component" value="Unassembled WGS sequence"/>
</dbReference>
<dbReference type="EMBL" id="LWQU01000131">
    <property type="protein sequence ID" value="OAN51386.1"/>
    <property type="molecule type" value="Genomic_DNA"/>
</dbReference>
<dbReference type="SUPFAM" id="SSF103088">
    <property type="entry name" value="OmpA-like"/>
    <property type="match status" value="1"/>
</dbReference>
<protein>
    <submittedName>
        <fullName evidence="2">Uncharacterized protein</fullName>
    </submittedName>
</protein>
<keyword evidence="3" id="KW-1185">Reference proteome</keyword>
<evidence type="ECO:0000256" key="1">
    <source>
        <dbReference type="SAM" id="MobiDB-lite"/>
    </source>
</evidence>
<feature type="region of interest" description="Disordered" evidence="1">
    <location>
        <begin position="237"/>
        <end position="272"/>
    </location>
</feature>
<evidence type="ECO:0000313" key="2">
    <source>
        <dbReference type="EMBL" id="OAN51386.1"/>
    </source>
</evidence>
<gene>
    <name evidence="2" type="ORF">A6A05_11000</name>
</gene>
<name>A0A178MR84_9PROT</name>
<dbReference type="RefSeq" id="WP_068499598.1">
    <property type="nucleotide sequence ID" value="NZ_LWQU01000131.1"/>
</dbReference>
<organism evidence="2 3">
    <name type="scientific">Magnetospirillum moscoviense</name>
    <dbReference type="NCBI Taxonomy" id="1437059"/>
    <lineage>
        <taxon>Bacteria</taxon>
        <taxon>Pseudomonadati</taxon>
        <taxon>Pseudomonadota</taxon>
        <taxon>Alphaproteobacteria</taxon>
        <taxon>Rhodospirillales</taxon>
        <taxon>Rhodospirillaceae</taxon>
        <taxon>Magnetospirillum</taxon>
    </lineage>
</organism>
<comment type="caution">
    <text evidence="2">The sequence shown here is derived from an EMBL/GenBank/DDBJ whole genome shotgun (WGS) entry which is preliminary data.</text>
</comment>
<dbReference type="InterPro" id="IPR036737">
    <property type="entry name" value="OmpA-like_sf"/>
</dbReference>
<accession>A0A178MR84</accession>
<dbReference type="STRING" id="1437059.A6A05_11000"/>